<evidence type="ECO:0000313" key="7">
    <source>
        <dbReference type="EMBL" id="CAB3769747.1"/>
    </source>
</evidence>
<dbReference type="GO" id="GO:0015293">
    <property type="term" value="F:symporter activity"/>
    <property type="evidence" value="ECO:0007669"/>
    <property type="project" value="UniProtKB-KW"/>
</dbReference>
<dbReference type="InterPro" id="IPR001991">
    <property type="entry name" value="Na-dicarboxylate_symporter"/>
</dbReference>
<dbReference type="InterPro" id="IPR036458">
    <property type="entry name" value="Na:dicarbo_symporter_sf"/>
</dbReference>
<evidence type="ECO:0000256" key="6">
    <source>
        <dbReference type="ARBA" id="ARBA00023136"/>
    </source>
</evidence>
<dbReference type="Proteomes" id="UP000494135">
    <property type="component" value="Unassembled WGS sequence"/>
</dbReference>
<gene>
    <name evidence="7" type="primary">gltP_3</name>
    <name evidence="7" type="ORF">LMG29660_06435</name>
</gene>
<keyword evidence="2" id="KW-0813">Transport</keyword>
<dbReference type="GO" id="GO:0006835">
    <property type="term" value="P:dicarboxylic acid transport"/>
    <property type="evidence" value="ECO:0007669"/>
    <property type="project" value="TreeGrafter"/>
</dbReference>
<organism evidence="7 8">
    <name type="scientific">Burkholderia puraquae</name>
    <dbReference type="NCBI Taxonomy" id="1904757"/>
    <lineage>
        <taxon>Bacteria</taxon>
        <taxon>Pseudomonadati</taxon>
        <taxon>Pseudomonadota</taxon>
        <taxon>Betaproteobacteria</taxon>
        <taxon>Burkholderiales</taxon>
        <taxon>Burkholderiaceae</taxon>
        <taxon>Burkholderia</taxon>
        <taxon>Burkholderia cepacia complex</taxon>
    </lineage>
</organism>
<protein>
    <submittedName>
        <fullName evidence="7">Proton/glutamate-aspartate symporter</fullName>
    </submittedName>
</protein>
<dbReference type="Gene3D" id="1.10.3860.10">
    <property type="entry name" value="Sodium:dicarboxylate symporter"/>
    <property type="match status" value="1"/>
</dbReference>
<dbReference type="PANTHER" id="PTHR42865">
    <property type="entry name" value="PROTON/GLUTAMATE-ASPARTATE SYMPORTER"/>
    <property type="match status" value="1"/>
</dbReference>
<keyword evidence="6" id="KW-0472">Membrane</keyword>
<sequence length="146" mass="15235">MYCTFATLFIAQAYGVHLSFVQQLSMLALLMLTGKGMAGVPRASLVVIAATPGRFNIPEAGLLLIIGVDHFLDMGRTATNVLGNAVASAAVAKWENVLVPSSADVSVDDAGGHHKDGIRSDEEGLIPVARNCRSGFATAIRKPGNA</sequence>
<evidence type="ECO:0000256" key="4">
    <source>
        <dbReference type="ARBA" id="ARBA00022692"/>
    </source>
</evidence>
<dbReference type="AlphaFoldDB" id="A0A6J5EVY9"/>
<dbReference type="SUPFAM" id="SSF118215">
    <property type="entry name" value="Proton glutamate symport protein"/>
    <property type="match status" value="1"/>
</dbReference>
<keyword evidence="3" id="KW-1003">Cell membrane</keyword>
<name>A0A6J5EVY9_9BURK</name>
<evidence type="ECO:0000256" key="3">
    <source>
        <dbReference type="ARBA" id="ARBA00022475"/>
    </source>
</evidence>
<proteinExistence type="predicted"/>
<evidence type="ECO:0000256" key="5">
    <source>
        <dbReference type="ARBA" id="ARBA00022989"/>
    </source>
</evidence>
<dbReference type="GO" id="GO:0005886">
    <property type="term" value="C:plasma membrane"/>
    <property type="evidence" value="ECO:0007669"/>
    <property type="project" value="UniProtKB-SubCell"/>
</dbReference>
<evidence type="ECO:0000256" key="2">
    <source>
        <dbReference type="ARBA" id="ARBA00022448"/>
    </source>
</evidence>
<evidence type="ECO:0000313" key="8">
    <source>
        <dbReference type="Proteomes" id="UP000494135"/>
    </source>
</evidence>
<dbReference type="PANTHER" id="PTHR42865:SF7">
    <property type="entry name" value="PROTON_GLUTAMATE-ASPARTATE SYMPORTER"/>
    <property type="match status" value="1"/>
</dbReference>
<keyword evidence="4" id="KW-0812">Transmembrane</keyword>
<keyword evidence="5" id="KW-1133">Transmembrane helix</keyword>
<accession>A0A6J5EVY9</accession>
<comment type="subcellular location">
    <subcellularLocation>
        <location evidence="1">Cell membrane</location>
        <topology evidence="1">Multi-pass membrane protein</topology>
    </subcellularLocation>
</comment>
<dbReference type="EMBL" id="CADIKG010000026">
    <property type="protein sequence ID" value="CAB3769747.1"/>
    <property type="molecule type" value="Genomic_DNA"/>
</dbReference>
<evidence type="ECO:0000256" key="1">
    <source>
        <dbReference type="ARBA" id="ARBA00004651"/>
    </source>
</evidence>
<dbReference type="Pfam" id="PF00375">
    <property type="entry name" value="SDF"/>
    <property type="match status" value="1"/>
</dbReference>
<reference evidence="7 8" key="1">
    <citation type="submission" date="2020-04" db="EMBL/GenBank/DDBJ databases">
        <authorList>
            <person name="De Canck E."/>
        </authorList>
    </citation>
    <scope>NUCLEOTIDE SEQUENCE [LARGE SCALE GENOMIC DNA]</scope>
    <source>
        <strain evidence="7 8">LMG 29660</strain>
    </source>
</reference>